<organism evidence="2 3">
    <name type="scientific">Flavobacterium cyanobacteriorum</name>
    <dbReference type="NCBI Taxonomy" id="2022802"/>
    <lineage>
        <taxon>Bacteria</taxon>
        <taxon>Pseudomonadati</taxon>
        <taxon>Bacteroidota</taxon>
        <taxon>Flavobacteriia</taxon>
        <taxon>Flavobacteriales</taxon>
        <taxon>Flavobacteriaceae</taxon>
        <taxon>Flavobacterium</taxon>
    </lineage>
</organism>
<gene>
    <name evidence="2" type="ORF">CHU92_04550</name>
</gene>
<accession>A0A255ZG77</accession>
<name>A0A255ZG77_9FLAO</name>
<sequence>MKNKILNTLLIFTPFIVYLEWGTGNKSFLYEAELLILKKIFINPTAVLHPFIIMPLAGQLLLIFTLFQRYASKRLTVIGMLLIALLVVFIFFIGLLSLNVKILLSTIPFLATAMATVNYYFKNKRQ</sequence>
<proteinExistence type="predicted"/>
<evidence type="ECO:0008006" key="4">
    <source>
        <dbReference type="Google" id="ProtNLM"/>
    </source>
</evidence>
<dbReference type="AlphaFoldDB" id="A0A255ZG77"/>
<keyword evidence="1" id="KW-0472">Membrane</keyword>
<keyword evidence="3" id="KW-1185">Reference proteome</keyword>
<dbReference type="EMBL" id="NOXV01000207">
    <property type="protein sequence ID" value="OYQ40553.1"/>
    <property type="molecule type" value="Genomic_DNA"/>
</dbReference>
<comment type="caution">
    <text evidence="2">The sequence shown here is derived from an EMBL/GenBank/DDBJ whole genome shotgun (WGS) entry which is preliminary data.</text>
</comment>
<evidence type="ECO:0000256" key="1">
    <source>
        <dbReference type="SAM" id="Phobius"/>
    </source>
</evidence>
<feature type="transmembrane region" description="Helical" evidence="1">
    <location>
        <begin position="5"/>
        <end position="21"/>
    </location>
</feature>
<dbReference type="Proteomes" id="UP000216605">
    <property type="component" value="Unassembled WGS sequence"/>
</dbReference>
<dbReference type="RefSeq" id="WP_094413052.1">
    <property type="nucleotide sequence ID" value="NZ_NOXV01000207.1"/>
</dbReference>
<keyword evidence="1" id="KW-1133">Transmembrane helix</keyword>
<feature type="transmembrane region" description="Helical" evidence="1">
    <location>
        <begin position="102"/>
        <end position="121"/>
    </location>
</feature>
<evidence type="ECO:0000313" key="2">
    <source>
        <dbReference type="EMBL" id="OYQ40553.1"/>
    </source>
</evidence>
<evidence type="ECO:0000313" key="3">
    <source>
        <dbReference type="Proteomes" id="UP000216605"/>
    </source>
</evidence>
<keyword evidence="1" id="KW-0812">Transmembrane</keyword>
<feature type="transmembrane region" description="Helical" evidence="1">
    <location>
        <begin position="41"/>
        <end position="63"/>
    </location>
</feature>
<reference evidence="2 3" key="1">
    <citation type="submission" date="2017-07" db="EMBL/GenBank/DDBJ databases">
        <title>Flavobacterium cyanobacteriorum sp. nov., isolated from cyanobacterial aggregates in a eutrophic lake.</title>
        <authorList>
            <person name="Cai H."/>
        </authorList>
    </citation>
    <scope>NUCLEOTIDE SEQUENCE [LARGE SCALE GENOMIC DNA]</scope>
    <source>
        <strain evidence="2 3">TH021</strain>
    </source>
</reference>
<feature type="transmembrane region" description="Helical" evidence="1">
    <location>
        <begin position="75"/>
        <end position="96"/>
    </location>
</feature>
<protein>
    <recommendedName>
        <fullName evidence="4">DoxX family protein</fullName>
    </recommendedName>
</protein>
<dbReference type="OrthoDB" id="1377395at2"/>